<dbReference type="InterPro" id="IPR041304">
    <property type="entry name" value="AbiTii"/>
</dbReference>
<proteinExistence type="predicted"/>
<feature type="compositionally biased region" description="Polar residues" evidence="1">
    <location>
        <begin position="243"/>
        <end position="252"/>
    </location>
</feature>
<dbReference type="RefSeq" id="WP_250224473.1">
    <property type="nucleotide sequence ID" value="NZ_JAMFTR010000008.1"/>
</dbReference>
<evidence type="ECO:0000313" key="3">
    <source>
        <dbReference type="EMBL" id="MCL8494286.1"/>
    </source>
</evidence>
<dbReference type="Pfam" id="PF18864">
    <property type="entry name" value="AbiTii"/>
    <property type="match status" value="1"/>
</dbReference>
<sequence>MSTLQQLITDLIDDSSPLSNSLRQLLAFGYRAKSASLQNWVLGELQGYRKNSDIPNYRRDVPHSYSMYYIGVGGYRHHTFVQPSDIPNELRLDESNLKTVRNSITELESLIHSKTELGIELSKAWVGEHVRLFSEGKAPGYAHMTLDRAVVRYPQNGLIQILSMTRTEALKLALELEQISPEILSSKSTSNVELEKGRQTAEIAIEQMLGNVTLIQGGSHKNIGREIHDNHSEQTNVNVGDSMNIQGDNAATSGLFPETGHTAG</sequence>
<keyword evidence="4" id="KW-1185">Reference proteome</keyword>
<evidence type="ECO:0000259" key="2">
    <source>
        <dbReference type="Pfam" id="PF18864"/>
    </source>
</evidence>
<evidence type="ECO:0000256" key="1">
    <source>
        <dbReference type="SAM" id="MobiDB-lite"/>
    </source>
</evidence>
<name>A0ABT0TBG8_9CORY</name>
<feature type="domain" description="AbiTii" evidence="2">
    <location>
        <begin position="3"/>
        <end position="196"/>
    </location>
</feature>
<feature type="region of interest" description="Disordered" evidence="1">
    <location>
        <begin position="243"/>
        <end position="264"/>
    </location>
</feature>
<dbReference type="Proteomes" id="UP001203579">
    <property type="component" value="Unassembled WGS sequence"/>
</dbReference>
<reference evidence="3 4" key="1">
    <citation type="submission" date="2022-05" db="EMBL/GenBank/DDBJ databases">
        <title>Corynebacterium sp. B5-R-101 sp. nov., isolated from human feces.</title>
        <authorList>
            <person name="Shamsuzzaman M."/>
            <person name="Dahal R.H."/>
        </authorList>
    </citation>
    <scope>NUCLEOTIDE SEQUENCE [LARGE SCALE GENOMIC DNA]</scope>
    <source>
        <strain evidence="3 4">B5-R-101</strain>
    </source>
</reference>
<accession>A0ABT0TBG8</accession>
<protein>
    <recommendedName>
        <fullName evidence="2">AbiTii domain-containing protein</fullName>
    </recommendedName>
</protein>
<dbReference type="EMBL" id="JAMKFF010000008">
    <property type="protein sequence ID" value="MCL8494286.1"/>
    <property type="molecule type" value="Genomic_DNA"/>
</dbReference>
<comment type="caution">
    <text evidence="3">The sequence shown here is derived from an EMBL/GenBank/DDBJ whole genome shotgun (WGS) entry which is preliminary data.</text>
</comment>
<organism evidence="3 4">
    <name type="scientific">Corynebacterium intestinale</name>
    <dbReference type="NCBI Taxonomy" id="2943492"/>
    <lineage>
        <taxon>Bacteria</taxon>
        <taxon>Bacillati</taxon>
        <taxon>Actinomycetota</taxon>
        <taxon>Actinomycetes</taxon>
        <taxon>Mycobacteriales</taxon>
        <taxon>Corynebacteriaceae</taxon>
        <taxon>Corynebacterium</taxon>
    </lineage>
</organism>
<evidence type="ECO:0000313" key="4">
    <source>
        <dbReference type="Proteomes" id="UP001203579"/>
    </source>
</evidence>
<gene>
    <name evidence="3" type="ORF">M5J06_09135</name>
</gene>